<evidence type="ECO:0000313" key="2">
    <source>
        <dbReference type="EMBL" id="GBR73261.1"/>
    </source>
</evidence>
<gene>
    <name evidence="2" type="ORF">NO1_0673</name>
</gene>
<dbReference type="Proteomes" id="UP000269352">
    <property type="component" value="Unassembled WGS sequence"/>
</dbReference>
<reference evidence="2 3" key="1">
    <citation type="journal article" date="2019" name="ISME J.">
        <title>Genome analyses of uncultured TG2/ZB3 bacteria in 'Margulisbacteria' specifically attached to ectosymbiotic spirochetes of protists in the termite gut.</title>
        <authorList>
            <person name="Utami Y.D."/>
            <person name="Kuwahara H."/>
            <person name="Igai K."/>
            <person name="Murakami T."/>
            <person name="Sugaya K."/>
            <person name="Morikawa T."/>
            <person name="Nagura Y."/>
            <person name="Yuki M."/>
            <person name="Deevong P."/>
            <person name="Inoue T."/>
            <person name="Kihara K."/>
            <person name="Lo N."/>
            <person name="Yamada A."/>
            <person name="Ohkuma M."/>
            <person name="Hongoh Y."/>
        </authorList>
    </citation>
    <scope>NUCLEOTIDE SEQUENCE [LARGE SCALE GENOMIC DNA]</scope>
    <source>
        <strain evidence="2">NkOx7-01</strain>
    </source>
</reference>
<comment type="caution">
    <text evidence="2">The sequence shown here is derived from an EMBL/GenBank/DDBJ whole genome shotgun (WGS) entry which is preliminary data.</text>
</comment>
<evidence type="ECO:0000313" key="3">
    <source>
        <dbReference type="Proteomes" id="UP000269352"/>
    </source>
</evidence>
<evidence type="ECO:0000256" key="1">
    <source>
        <dbReference type="SAM" id="MobiDB-lite"/>
    </source>
</evidence>
<organism evidence="2 3">
    <name type="scientific">Termititenax aidoneus</name>
    <dbReference type="NCBI Taxonomy" id="2218524"/>
    <lineage>
        <taxon>Bacteria</taxon>
        <taxon>Bacillati</taxon>
        <taxon>Candidatus Margulisiibacteriota</taxon>
        <taxon>Candidatus Termititenacia</taxon>
        <taxon>Candidatus Termititenacales</taxon>
        <taxon>Candidatus Termititenacaceae</taxon>
        <taxon>Candidatus Termititenax</taxon>
    </lineage>
</organism>
<accession>A0A388T9F0</accession>
<name>A0A388T9F0_TERA1</name>
<proteinExistence type="predicted"/>
<feature type="compositionally biased region" description="Polar residues" evidence="1">
    <location>
        <begin position="240"/>
        <end position="250"/>
    </location>
</feature>
<dbReference type="AlphaFoldDB" id="A0A388T9F0"/>
<keyword evidence="3" id="KW-1185">Reference proteome</keyword>
<dbReference type="EMBL" id="BGZN01000008">
    <property type="protein sequence ID" value="GBR73261.1"/>
    <property type="molecule type" value="Genomic_DNA"/>
</dbReference>
<sequence>MPYSNHLDHNSCENCTNTCDNNDRCDNVDYCKVCEEASHHDYYCYGDSCFQCSHYYSCNQTEEYTDTYSYADNYSYNNHANYSIAYPPSFELEGISKTSTNAWTNLSSAIPDIKKLRDEIKRITTKYGTQKGIAANGSLTSGKGPIQWETATTENAETEFGYGKMARAAQINETINNVETLWQAIKGGSSGLPSLKNKGDPRSKADYKTIIEKASELAKIDQTPATGYLNHLNENKYPNYHSSTKNNIPASDTKPNRPTWKK</sequence>
<feature type="region of interest" description="Disordered" evidence="1">
    <location>
        <begin position="222"/>
        <end position="262"/>
    </location>
</feature>
<protein>
    <submittedName>
        <fullName evidence="2">Uncharacterized protein</fullName>
    </submittedName>
</protein>